<feature type="region of interest" description="Disordered" evidence="1">
    <location>
        <begin position="665"/>
        <end position="701"/>
    </location>
</feature>
<dbReference type="SUPFAM" id="SSF52540">
    <property type="entry name" value="P-loop containing nucleoside triphosphate hydrolases"/>
    <property type="match status" value="1"/>
</dbReference>
<evidence type="ECO:0000256" key="1">
    <source>
        <dbReference type="SAM" id="MobiDB-lite"/>
    </source>
</evidence>
<evidence type="ECO:0000313" key="2">
    <source>
        <dbReference type="EMBL" id="QHT18807.1"/>
    </source>
</evidence>
<name>A0A6C0DQB6_9ZZZZ</name>
<sequence>MDLTQSKLLREEWESIETPVSIQEKQILKLMMDGFNNVSISTNYTQSMFSVIKVEKTPDIEFYLYQKYFAEPITSHISKSPIQLNYSLRDEGGALRRLKSADAIRLQNMDNNVQRNKETIFEFVLIELCGNLIKNINKNKEKTGYYVYTLSQLKKTSITNINIYVTQFVDYLIEISGKKIDACAIVSHAYEIIEKNPYVFKYEDIKLYPHQKQLYSIFNKTDAESIQQPKLVLYTAPTGTGKTISPIGLLDGYRVIFVCVARHIGLALAKAAISMEKKVAFAFGCETASDIRLHYFAAVNFTKNKRSGGIGKVDNSEGSKVELMICDVHSYITAMHYMLAFNSDRNKIITYWDEPTIAMDYETHFLHETIHRNWSKNLIPNMVLSCATLPKEEEIQSVIDDFREKFDNATVQTITSFDCKKSIPILNKDGFCVLPHMLYPDFQDLQQCVEYCNNNRTLLRYFDLREILRFITYINEHNTVAQDYLVENYFHGESIANITMDSIKIYYLMLLKNISKMRWDIIHNYMVGSQKRKFQPNIKKMQSLDSSITKTSATQDGGNKLTRTNSVSITTSLKASNVPTATAVNNAASANPATTGILITTIDAYTLTDGPTIFLTEDVKKIGLFYVQQSNISTTVFQHILHKITRNNDVVKRIEILESQLAEKQEKTFDDTSKAHKSSSLISNSKADRGTGLSGGGESTRLTKESEKLLGEINQLRSEIMNVSLDPMYIPNSKPHQEIWAPGGAIHKDAFVASIDEETAKQIMTIDIENNLKVLLMLGIGMFLEKANIAYMELMKKLATEQRLFIIIASSDYIYGTNYNFTHGFIGKDLVNMTQNKIMQCLGRIGRNRIQQEYTARFRDDNMIRVLFQNTHPENNREAVNMCALFSTDAEDRA</sequence>
<protein>
    <submittedName>
        <fullName evidence="2">Uncharacterized protein</fullName>
    </submittedName>
</protein>
<dbReference type="AlphaFoldDB" id="A0A6C0DQB6"/>
<accession>A0A6C0DQB6</accession>
<dbReference type="EMBL" id="MN739659">
    <property type="protein sequence ID" value="QHT18807.1"/>
    <property type="molecule type" value="Genomic_DNA"/>
</dbReference>
<reference evidence="2" key="1">
    <citation type="journal article" date="2020" name="Nature">
        <title>Giant virus diversity and host interactions through global metagenomics.</title>
        <authorList>
            <person name="Schulz F."/>
            <person name="Roux S."/>
            <person name="Paez-Espino D."/>
            <person name="Jungbluth S."/>
            <person name="Walsh D.A."/>
            <person name="Denef V.J."/>
            <person name="McMahon K.D."/>
            <person name="Konstantinidis K.T."/>
            <person name="Eloe-Fadrosh E.A."/>
            <person name="Kyrpides N.C."/>
            <person name="Woyke T."/>
        </authorList>
    </citation>
    <scope>NUCLEOTIDE SEQUENCE</scope>
    <source>
        <strain evidence="2">GVMAG-M-3300023174-49</strain>
    </source>
</reference>
<feature type="compositionally biased region" description="Basic and acidic residues" evidence="1">
    <location>
        <begin position="665"/>
        <end position="674"/>
    </location>
</feature>
<organism evidence="2">
    <name type="scientific">viral metagenome</name>
    <dbReference type="NCBI Taxonomy" id="1070528"/>
    <lineage>
        <taxon>unclassified sequences</taxon>
        <taxon>metagenomes</taxon>
        <taxon>organismal metagenomes</taxon>
    </lineage>
</organism>
<dbReference type="InterPro" id="IPR027417">
    <property type="entry name" value="P-loop_NTPase"/>
</dbReference>
<proteinExistence type="predicted"/>